<evidence type="ECO:0000313" key="4">
    <source>
        <dbReference type="Proteomes" id="UP001064782"/>
    </source>
</evidence>
<proteinExistence type="predicted"/>
<evidence type="ECO:0000313" key="3">
    <source>
        <dbReference type="EMBL" id="GLD31298.1"/>
    </source>
</evidence>
<feature type="compositionally biased region" description="Basic residues" evidence="1">
    <location>
        <begin position="26"/>
        <end position="41"/>
    </location>
</feature>
<keyword evidence="4" id="KW-1185">Reference proteome</keyword>
<dbReference type="EMBL" id="BRZI01000023">
    <property type="protein sequence ID" value="GLD31298.1"/>
    <property type="molecule type" value="Genomic_DNA"/>
</dbReference>
<organism evidence="3 4">
    <name type="scientific">Mycobacterium kiyosense</name>
    <dbReference type="NCBI Taxonomy" id="2871094"/>
    <lineage>
        <taxon>Bacteria</taxon>
        <taxon>Bacillati</taxon>
        <taxon>Actinomycetota</taxon>
        <taxon>Actinomycetes</taxon>
        <taxon>Mycobacteriales</taxon>
        <taxon>Mycobacteriaceae</taxon>
        <taxon>Mycobacterium</taxon>
    </lineage>
</organism>
<gene>
    <name evidence="3" type="ORF">Mkiyose1413_31810</name>
    <name evidence="2" type="ORF">SRL2020028_23430</name>
</gene>
<protein>
    <submittedName>
        <fullName evidence="3">Uncharacterized protein</fullName>
    </submittedName>
</protein>
<feature type="region of interest" description="Disordered" evidence="1">
    <location>
        <begin position="18"/>
        <end position="76"/>
    </location>
</feature>
<feature type="compositionally biased region" description="Basic and acidic residues" evidence="1">
    <location>
        <begin position="42"/>
        <end position="61"/>
    </location>
</feature>
<sequence length="76" mass="9021">MQAAILARMLRDTITEISGQLDTPPHRRRPSASRNRHHRVRRDADLRRELHEAHQMLDNLRHRFPRTRPHSPAPLP</sequence>
<evidence type="ECO:0000256" key="1">
    <source>
        <dbReference type="SAM" id="MobiDB-lite"/>
    </source>
</evidence>
<reference evidence="3" key="1">
    <citation type="submission" date="2022-08" db="EMBL/GenBank/DDBJ databases">
        <title>Mycobacterium kiyosense sp. nov., scotochromogenic slow-glowing species isolated from respiratory specimens.</title>
        <authorList>
            <person name="Fukano H."/>
            <person name="Kazumi Y."/>
            <person name="Sakagami N."/>
            <person name="Ato M."/>
            <person name="Mitarai S."/>
            <person name="Hoshino Y."/>
        </authorList>
    </citation>
    <scope>NUCLEOTIDE SEQUENCE</scope>
    <source>
        <strain evidence="3">1413</strain>
        <strain evidence="2">SRL2020-028</strain>
    </source>
</reference>
<dbReference type="AlphaFoldDB" id="A0A9P3Q9M3"/>
<dbReference type="EMBL" id="BRXE01000020">
    <property type="protein sequence ID" value="GLB83087.1"/>
    <property type="molecule type" value="Genomic_DNA"/>
</dbReference>
<dbReference type="Proteomes" id="UP001165663">
    <property type="component" value="Unassembled WGS sequence"/>
</dbReference>
<name>A0A9P3Q9M3_9MYCO</name>
<dbReference type="Proteomes" id="UP001064782">
    <property type="component" value="Unassembled WGS sequence"/>
</dbReference>
<evidence type="ECO:0000313" key="2">
    <source>
        <dbReference type="EMBL" id="GLB83087.1"/>
    </source>
</evidence>
<comment type="caution">
    <text evidence="3">The sequence shown here is derived from an EMBL/GenBank/DDBJ whole genome shotgun (WGS) entry which is preliminary data.</text>
</comment>
<accession>A0A9P3Q9M3</accession>